<organism evidence="2 3">
    <name type="scientific">Ephemerocybe angulata</name>
    <dbReference type="NCBI Taxonomy" id="980116"/>
    <lineage>
        <taxon>Eukaryota</taxon>
        <taxon>Fungi</taxon>
        <taxon>Dikarya</taxon>
        <taxon>Basidiomycota</taxon>
        <taxon>Agaricomycotina</taxon>
        <taxon>Agaricomycetes</taxon>
        <taxon>Agaricomycetidae</taxon>
        <taxon>Agaricales</taxon>
        <taxon>Agaricineae</taxon>
        <taxon>Psathyrellaceae</taxon>
        <taxon>Ephemerocybe</taxon>
    </lineage>
</organism>
<accession>A0A8H5FI29</accession>
<name>A0A8H5FI29_9AGAR</name>
<dbReference type="AlphaFoldDB" id="A0A8H5FI29"/>
<comment type="caution">
    <text evidence="2">The sequence shown here is derived from an EMBL/GenBank/DDBJ whole genome shotgun (WGS) entry which is preliminary data.</text>
</comment>
<dbReference type="OrthoDB" id="10553927at2759"/>
<proteinExistence type="predicted"/>
<feature type="region of interest" description="Disordered" evidence="1">
    <location>
        <begin position="1"/>
        <end position="131"/>
    </location>
</feature>
<gene>
    <name evidence="2" type="ORF">D9611_002871</name>
</gene>
<feature type="compositionally biased region" description="Low complexity" evidence="1">
    <location>
        <begin position="1"/>
        <end position="10"/>
    </location>
</feature>
<dbReference type="EMBL" id="JAACJK010000057">
    <property type="protein sequence ID" value="KAF5337213.1"/>
    <property type="molecule type" value="Genomic_DNA"/>
</dbReference>
<protein>
    <submittedName>
        <fullName evidence="2">Uncharacterized protein</fullName>
    </submittedName>
</protein>
<keyword evidence="3" id="KW-1185">Reference proteome</keyword>
<evidence type="ECO:0000313" key="2">
    <source>
        <dbReference type="EMBL" id="KAF5337213.1"/>
    </source>
</evidence>
<feature type="compositionally biased region" description="Low complexity" evidence="1">
    <location>
        <begin position="31"/>
        <end position="43"/>
    </location>
</feature>
<dbReference type="Proteomes" id="UP000541558">
    <property type="component" value="Unassembled WGS sequence"/>
</dbReference>
<feature type="compositionally biased region" description="Acidic residues" evidence="1">
    <location>
        <begin position="111"/>
        <end position="122"/>
    </location>
</feature>
<reference evidence="2 3" key="1">
    <citation type="journal article" date="2020" name="ISME J.">
        <title>Uncovering the hidden diversity of litter-decomposition mechanisms in mushroom-forming fungi.</title>
        <authorList>
            <person name="Floudas D."/>
            <person name="Bentzer J."/>
            <person name="Ahren D."/>
            <person name="Johansson T."/>
            <person name="Persson P."/>
            <person name="Tunlid A."/>
        </authorList>
    </citation>
    <scope>NUCLEOTIDE SEQUENCE [LARGE SCALE GENOMIC DNA]</scope>
    <source>
        <strain evidence="2 3">CBS 175.51</strain>
    </source>
</reference>
<evidence type="ECO:0000256" key="1">
    <source>
        <dbReference type="SAM" id="MobiDB-lite"/>
    </source>
</evidence>
<feature type="compositionally biased region" description="Low complexity" evidence="1">
    <location>
        <begin position="73"/>
        <end position="94"/>
    </location>
</feature>
<sequence>MSPSPFSSPLSSPPSSPLSSPLSSPPPTPARRPAARSPFSSPLSSPPPSPGVSRPVDATPFSSPLSSPPPSPGVSRPVDATPFSSPLSSPPSSSEDVEAETETVEYGADYSMDETEAEETDDDQRSLDTNRRSSPLKQLRFVETVEVVTFEDDEWSDEASESGEEEEEDLVGLNPAQLTFVLIGQTLRLADPTASAPTVAAAPIVSAPTSGASSNSATSNTTSLGANAAPEDYVKWDLCEAGLSTSAGPSGSNGSGLDALLQNGYIPEVAQGADIYEKGLQAYRSEQACVEERESFISQYYCPCSSLSYIID</sequence>
<evidence type="ECO:0000313" key="3">
    <source>
        <dbReference type="Proteomes" id="UP000541558"/>
    </source>
</evidence>